<keyword evidence="7 8" id="KW-0520">NAD</keyword>
<dbReference type="Proteomes" id="UP001164718">
    <property type="component" value="Chromosome"/>
</dbReference>
<keyword evidence="5 7" id="KW-1133">Transmembrane helix</keyword>
<dbReference type="InterPro" id="IPR000440">
    <property type="entry name" value="NADH_UbQ/plastoQ_OxRdtase_su3"/>
</dbReference>
<dbReference type="GO" id="GO:0030964">
    <property type="term" value="C:NADH dehydrogenase complex"/>
    <property type="evidence" value="ECO:0007669"/>
    <property type="project" value="TreeGrafter"/>
</dbReference>
<dbReference type="PANTHER" id="PTHR11058:SF9">
    <property type="entry name" value="NADH-UBIQUINONE OXIDOREDUCTASE CHAIN 3"/>
    <property type="match status" value="1"/>
</dbReference>
<sequence>MNIFYNSFLLIIVFFLVAFFLPVLSFFIGKWLRPATKKGKREGTYESGIEPYHDSRVPFSPQYYLFALLFVIFDIEVLFLFPWAIAYENLGFFALVEMNVFTVMLLFSFLYAWKKKVLEWE</sequence>
<comment type="subcellular location">
    <subcellularLocation>
        <location evidence="7 8">Cell membrane</location>
        <topology evidence="7 8">Multi-pass membrane protein</topology>
    </subcellularLocation>
    <subcellularLocation>
        <location evidence="1">Membrane</location>
        <topology evidence="1">Multi-pass membrane protein</topology>
    </subcellularLocation>
</comment>
<gene>
    <name evidence="9" type="primary">ndhC</name>
    <name evidence="7" type="synonym">nuoA</name>
    <name evidence="9" type="ORF">OE104_14295</name>
</gene>
<dbReference type="GO" id="GO:0005886">
    <property type="term" value="C:plasma membrane"/>
    <property type="evidence" value="ECO:0007669"/>
    <property type="project" value="UniProtKB-SubCell"/>
</dbReference>
<comment type="catalytic activity">
    <reaction evidence="7 8">
        <text>a quinone + NADH + 5 H(+)(in) = a quinol + NAD(+) + 4 H(+)(out)</text>
        <dbReference type="Rhea" id="RHEA:57888"/>
        <dbReference type="ChEBI" id="CHEBI:15378"/>
        <dbReference type="ChEBI" id="CHEBI:24646"/>
        <dbReference type="ChEBI" id="CHEBI:57540"/>
        <dbReference type="ChEBI" id="CHEBI:57945"/>
        <dbReference type="ChEBI" id="CHEBI:132124"/>
    </reaction>
</comment>
<feature type="transmembrane region" description="Helical" evidence="7">
    <location>
        <begin position="6"/>
        <end position="32"/>
    </location>
</feature>
<comment type="function">
    <text evidence="7">NDH-1 shuttles electrons from NADH, via FMN and iron-sulfur (Fe-S) centers, to quinones in the respiratory chain. The immediate electron acceptor for the enzyme in this species is believed to be a menaquinone. Couples the redox reaction to proton translocation (for every two electrons transferred, four hydrogen ions are translocated across the cytoplasmic membrane), and thus conserves the redox energy in a proton gradient.</text>
</comment>
<keyword evidence="7" id="KW-1003">Cell membrane</keyword>
<dbReference type="GO" id="GO:0048038">
    <property type="term" value="F:quinone binding"/>
    <property type="evidence" value="ECO:0007669"/>
    <property type="project" value="UniProtKB-KW"/>
</dbReference>
<protein>
    <recommendedName>
        <fullName evidence="7">NADH-quinone oxidoreductase subunit A</fullName>
        <ecNumber evidence="7">7.1.1.-</ecNumber>
    </recommendedName>
    <alternativeName>
        <fullName evidence="7">NADH dehydrogenase I subunit A</fullName>
    </alternativeName>
    <alternativeName>
        <fullName evidence="7">NDH-1 subunit A</fullName>
    </alternativeName>
    <alternativeName>
        <fullName evidence="7">NUO1</fullName>
    </alternativeName>
</protein>
<evidence type="ECO:0000256" key="6">
    <source>
        <dbReference type="ARBA" id="ARBA00023136"/>
    </source>
</evidence>
<keyword evidence="10" id="KW-1185">Reference proteome</keyword>
<evidence type="ECO:0000256" key="5">
    <source>
        <dbReference type="ARBA" id="ARBA00022989"/>
    </source>
</evidence>
<organism evidence="9 10">
    <name type="scientific">Fervidibacillus albus</name>
    <dbReference type="NCBI Taxonomy" id="2980026"/>
    <lineage>
        <taxon>Bacteria</taxon>
        <taxon>Bacillati</taxon>
        <taxon>Bacillota</taxon>
        <taxon>Bacilli</taxon>
        <taxon>Bacillales</taxon>
        <taxon>Bacillaceae</taxon>
        <taxon>Fervidibacillus</taxon>
    </lineage>
</organism>
<keyword evidence="6 7" id="KW-0472">Membrane</keyword>
<dbReference type="HAMAP" id="MF_01394">
    <property type="entry name" value="NDH1_NuoA"/>
    <property type="match status" value="1"/>
</dbReference>
<dbReference type="Pfam" id="PF00507">
    <property type="entry name" value="Oxidored_q4"/>
    <property type="match status" value="1"/>
</dbReference>
<evidence type="ECO:0000256" key="8">
    <source>
        <dbReference type="RuleBase" id="RU003639"/>
    </source>
</evidence>
<dbReference type="EMBL" id="CP106878">
    <property type="protein sequence ID" value="WAA09668.1"/>
    <property type="molecule type" value="Genomic_DNA"/>
</dbReference>
<dbReference type="InterPro" id="IPR023043">
    <property type="entry name" value="NAD(P)H_OxRDtase_bac/plastid"/>
</dbReference>
<keyword evidence="4 7" id="KW-0812">Transmembrane</keyword>
<comment type="subunit">
    <text evidence="7">NDH-1 is composed of 14 different subunits. Subunits NuoA, H, J, K, L, M, N constitute the membrane sector of the complex.</text>
</comment>
<keyword evidence="9" id="KW-0560">Oxidoreductase</keyword>
<reference evidence="9" key="1">
    <citation type="submission" date="2022-09" db="EMBL/GenBank/DDBJ databases">
        <title>Complete Genomes of Fervidibacillus albus and Fervidibacillus halotolerans isolated from tidal flat sediments.</title>
        <authorList>
            <person name="Kwon K.K."/>
            <person name="Yang S.-H."/>
            <person name="Park M.J."/>
            <person name="Oh H.-M."/>
        </authorList>
    </citation>
    <scope>NUCLEOTIDE SEQUENCE</scope>
    <source>
        <strain evidence="9">MEBiC13591</strain>
    </source>
</reference>
<name>A0A9E8LU42_9BACI</name>
<dbReference type="GO" id="GO:0050136">
    <property type="term" value="F:NADH dehydrogenase (quinone) (non-electrogenic) activity"/>
    <property type="evidence" value="ECO:0007669"/>
    <property type="project" value="UniProtKB-UniRule"/>
</dbReference>
<keyword evidence="7" id="KW-1278">Translocase</keyword>
<dbReference type="PANTHER" id="PTHR11058">
    <property type="entry name" value="NADH-UBIQUINONE OXIDOREDUCTASE CHAIN 3"/>
    <property type="match status" value="1"/>
</dbReference>
<evidence type="ECO:0000313" key="9">
    <source>
        <dbReference type="EMBL" id="WAA09668.1"/>
    </source>
</evidence>
<dbReference type="InterPro" id="IPR038430">
    <property type="entry name" value="NDAH_ubi_oxred_su3_sf"/>
</dbReference>
<accession>A0A9E8LU42</accession>
<feature type="transmembrane region" description="Helical" evidence="7">
    <location>
        <begin position="91"/>
        <end position="113"/>
    </location>
</feature>
<dbReference type="Gene3D" id="1.20.58.1610">
    <property type="entry name" value="NADH:ubiquinone/plastoquinone oxidoreductase, chain 3"/>
    <property type="match status" value="1"/>
</dbReference>
<evidence type="ECO:0000256" key="1">
    <source>
        <dbReference type="ARBA" id="ARBA00004141"/>
    </source>
</evidence>
<feature type="transmembrane region" description="Helical" evidence="7">
    <location>
        <begin position="63"/>
        <end position="85"/>
    </location>
</feature>
<evidence type="ECO:0000313" key="10">
    <source>
        <dbReference type="Proteomes" id="UP001164718"/>
    </source>
</evidence>
<proteinExistence type="inferred from homology"/>
<dbReference type="RefSeq" id="WP_275417451.1">
    <property type="nucleotide sequence ID" value="NZ_CP106878.1"/>
</dbReference>
<dbReference type="GO" id="GO:0008137">
    <property type="term" value="F:NADH dehydrogenase (ubiquinone) activity"/>
    <property type="evidence" value="ECO:0007669"/>
    <property type="project" value="InterPro"/>
</dbReference>
<dbReference type="KEGG" id="faf:OE104_14295"/>
<dbReference type="AlphaFoldDB" id="A0A9E8LU42"/>
<evidence type="ECO:0000256" key="4">
    <source>
        <dbReference type="ARBA" id="ARBA00022692"/>
    </source>
</evidence>
<evidence type="ECO:0000256" key="2">
    <source>
        <dbReference type="ARBA" id="ARBA00008472"/>
    </source>
</evidence>
<evidence type="ECO:0000256" key="3">
    <source>
        <dbReference type="ARBA" id="ARBA00022448"/>
    </source>
</evidence>
<keyword evidence="7 8" id="KW-0874">Quinone</keyword>
<keyword evidence="3 7" id="KW-0813">Transport</keyword>
<dbReference type="EC" id="7.1.1.-" evidence="7"/>
<comment type="similarity">
    <text evidence="2 7 8">Belongs to the complex I subunit 3 family.</text>
</comment>
<evidence type="ECO:0000256" key="7">
    <source>
        <dbReference type="HAMAP-Rule" id="MF_01394"/>
    </source>
</evidence>